<feature type="transmembrane region" description="Helical" evidence="1">
    <location>
        <begin position="75"/>
        <end position="98"/>
    </location>
</feature>
<keyword evidence="3" id="KW-1185">Reference proteome</keyword>
<reference evidence="2 3" key="1">
    <citation type="submission" date="2018-05" db="EMBL/GenBank/DDBJ databases">
        <title>Chitinophaga sp. K3CV102501T nov., isolated from isolated from a monsoon evergreen broad-leaved forest soil.</title>
        <authorList>
            <person name="Lv Y."/>
        </authorList>
    </citation>
    <scope>NUCLEOTIDE SEQUENCE [LARGE SCALE GENOMIC DNA]</scope>
    <source>
        <strain evidence="2 3">GDMCC 1.1325</strain>
    </source>
</reference>
<evidence type="ECO:0000313" key="2">
    <source>
        <dbReference type="EMBL" id="RBL89822.1"/>
    </source>
</evidence>
<feature type="transmembrane region" description="Helical" evidence="1">
    <location>
        <begin position="5"/>
        <end position="26"/>
    </location>
</feature>
<proteinExistence type="predicted"/>
<dbReference type="EMBL" id="QFFJ01000002">
    <property type="protein sequence ID" value="RBL89822.1"/>
    <property type="molecule type" value="Genomic_DNA"/>
</dbReference>
<dbReference type="AlphaFoldDB" id="A0A365XTZ1"/>
<keyword evidence="1" id="KW-1133">Transmembrane helix</keyword>
<dbReference type="InterPro" id="IPR025250">
    <property type="entry name" value="DUF4199"/>
</dbReference>
<dbReference type="Pfam" id="PF13858">
    <property type="entry name" value="DUF4199"/>
    <property type="match status" value="1"/>
</dbReference>
<name>A0A365XTZ1_9BACT</name>
<feature type="transmembrane region" description="Helical" evidence="1">
    <location>
        <begin position="38"/>
        <end position="55"/>
    </location>
</feature>
<keyword evidence="1" id="KW-0812">Transmembrane</keyword>
<organism evidence="2 3">
    <name type="scientific">Chitinophaga flava</name>
    <dbReference type="NCBI Taxonomy" id="2259036"/>
    <lineage>
        <taxon>Bacteria</taxon>
        <taxon>Pseudomonadati</taxon>
        <taxon>Bacteroidota</taxon>
        <taxon>Chitinophagia</taxon>
        <taxon>Chitinophagales</taxon>
        <taxon>Chitinophagaceae</taxon>
        <taxon>Chitinophaga</taxon>
    </lineage>
</organism>
<feature type="transmembrane region" description="Helical" evidence="1">
    <location>
        <begin position="142"/>
        <end position="167"/>
    </location>
</feature>
<sequence length="182" mass="20835">MKKNVLVFGLIAGAIISLMMVVSTLWCYNDPNFKGNMVLGYAGMLAAFSFVFVGIKNFRDKYNNGVISFWKALKIGLLISLIAATVYVVIWLIDYYLFIPDFMDKYSAHMLKEAREAHPNPVTLQERLQEIEHFRELYKNPLWVIIITYSEVLPVGLAVTLISAMILKRRKGNDTSTMITHY</sequence>
<dbReference type="OrthoDB" id="6384283at2"/>
<protein>
    <submittedName>
        <fullName evidence="2">DUF4199 domain-containing protein</fullName>
    </submittedName>
</protein>
<dbReference type="RefSeq" id="WP_113619728.1">
    <property type="nucleotide sequence ID" value="NZ_QFFJ01000002.1"/>
</dbReference>
<keyword evidence="1" id="KW-0472">Membrane</keyword>
<evidence type="ECO:0000313" key="3">
    <source>
        <dbReference type="Proteomes" id="UP000253410"/>
    </source>
</evidence>
<evidence type="ECO:0000256" key="1">
    <source>
        <dbReference type="SAM" id="Phobius"/>
    </source>
</evidence>
<dbReference type="Proteomes" id="UP000253410">
    <property type="component" value="Unassembled WGS sequence"/>
</dbReference>
<gene>
    <name evidence="2" type="ORF">DF182_25390</name>
</gene>
<comment type="caution">
    <text evidence="2">The sequence shown here is derived from an EMBL/GenBank/DDBJ whole genome shotgun (WGS) entry which is preliminary data.</text>
</comment>
<accession>A0A365XTZ1</accession>